<dbReference type="AlphaFoldDB" id="A0AAD7GYE6"/>
<accession>A0AAD7GYE6</accession>
<dbReference type="EMBL" id="JARKIE010000005">
    <property type="protein sequence ID" value="KAJ7707787.1"/>
    <property type="molecule type" value="Genomic_DNA"/>
</dbReference>
<comment type="caution">
    <text evidence="1">The sequence shown here is derived from an EMBL/GenBank/DDBJ whole genome shotgun (WGS) entry which is preliminary data.</text>
</comment>
<sequence>MRTDREVMKIFDVNTTDQPDFKLSQSWKMWTMLKIFGSREIKTGLLGMKIHNLQNTLTLNTEDHDLMDTLQLWFEPTGTPDEYHVRVRKNMERPVRVLAGGHRQRVMTVNFPSTSELPAPSPHHLALHAACCRIAHLSGAADHLERVGRDFDNFKGVPYFQVTHEALDSLTRALAFG</sequence>
<evidence type="ECO:0000313" key="1">
    <source>
        <dbReference type="EMBL" id="KAJ7707787.1"/>
    </source>
</evidence>
<gene>
    <name evidence="1" type="ORF">B0H17DRAFT_1034033</name>
</gene>
<proteinExistence type="predicted"/>
<protein>
    <recommendedName>
        <fullName evidence="3">HNH nuclease domain-containing protein</fullName>
    </recommendedName>
</protein>
<name>A0AAD7GYE6_MYCRO</name>
<reference evidence="1" key="1">
    <citation type="submission" date="2023-03" db="EMBL/GenBank/DDBJ databases">
        <title>Massive genome expansion in bonnet fungi (Mycena s.s.) driven by repeated elements and novel gene families across ecological guilds.</title>
        <authorList>
            <consortium name="Lawrence Berkeley National Laboratory"/>
            <person name="Harder C.B."/>
            <person name="Miyauchi S."/>
            <person name="Viragh M."/>
            <person name="Kuo A."/>
            <person name="Thoen E."/>
            <person name="Andreopoulos B."/>
            <person name="Lu D."/>
            <person name="Skrede I."/>
            <person name="Drula E."/>
            <person name="Henrissat B."/>
            <person name="Morin E."/>
            <person name="Kohler A."/>
            <person name="Barry K."/>
            <person name="LaButti K."/>
            <person name="Morin E."/>
            <person name="Salamov A."/>
            <person name="Lipzen A."/>
            <person name="Mereny Z."/>
            <person name="Hegedus B."/>
            <person name="Baldrian P."/>
            <person name="Stursova M."/>
            <person name="Weitz H."/>
            <person name="Taylor A."/>
            <person name="Grigoriev I.V."/>
            <person name="Nagy L.G."/>
            <person name="Martin F."/>
            <person name="Kauserud H."/>
        </authorList>
    </citation>
    <scope>NUCLEOTIDE SEQUENCE</scope>
    <source>
        <strain evidence="1">CBHHK067</strain>
    </source>
</reference>
<evidence type="ECO:0000313" key="2">
    <source>
        <dbReference type="Proteomes" id="UP001221757"/>
    </source>
</evidence>
<dbReference type="Proteomes" id="UP001221757">
    <property type="component" value="Unassembled WGS sequence"/>
</dbReference>
<evidence type="ECO:0008006" key="3">
    <source>
        <dbReference type="Google" id="ProtNLM"/>
    </source>
</evidence>
<keyword evidence="2" id="KW-1185">Reference proteome</keyword>
<organism evidence="1 2">
    <name type="scientific">Mycena rosella</name>
    <name type="common">Pink bonnet</name>
    <name type="synonym">Agaricus rosellus</name>
    <dbReference type="NCBI Taxonomy" id="1033263"/>
    <lineage>
        <taxon>Eukaryota</taxon>
        <taxon>Fungi</taxon>
        <taxon>Dikarya</taxon>
        <taxon>Basidiomycota</taxon>
        <taxon>Agaricomycotina</taxon>
        <taxon>Agaricomycetes</taxon>
        <taxon>Agaricomycetidae</taxon>
        <taxon>Agaricales</taxon>
        <taxon>Marasmiineae</taxon>
        <taxon>Mycenaceae</taxon>
        <taxon>Mycena</taxon>
    </lineage>
</organism>